<dbReference type="EMBL" id="KL596668">
    <property type="protein sequence ID" value="KER29991.1"/>
    <property type="molecule type" value="Genomic_DNA"/>
</dbReference>
<proteinExistence type="predicted"/>
<name>A0A074ZS71_OPIVI</name>
<accession>A0A074ZS71</accession>
<reference evidence="2 3" key="1">
    <citation type="submission" date="2013-11" db="EMBL/GenBank/DDBJ databases">
        <title>Opisthorchis viverrini - life in the bile duct.</title>
        <authorList>
            <person name="Young N.D."/>
            <person name="Nagarajan N."/>
            <person name="Lin S.J."/>
            <person name="Korhonen P.K."/>
            <person name="Jex A.R."/>
            <person name="Hall R.S."/>
            <person name="Safavi-Hemami H."/>
            <person name="Kaewkong W."/>
            <person name="Bertrand D."/>
            <person name="Gao S."/>
            <person name="Seet Q."/>
            <person name="Wongkham S."/>
            <person name="Teh B.T."/>
            <person name="Wongkham C."/>
            <person name="Intapan P.M."/>
            <person name="Maleewong W."/>
            <person name="Yang X."/>
            <person name="Hu M."/>
            <person name="Wang Z."/>
            <person name="Hofmann A."/>
            <person name="Sternberg P.W."/>
            <person name="Tan P."/>
            <person name="Wang J."/>
            <person name="Gasser R.B."/>
        </authorList>
    </citation>
    <scope>NUCLEOTIDE SEQUENCE [LARGE SCALE GENOMIC DNA]</scope>
</reference>
<dbReference type="KEGG" id="ovi:T265_03474"/>
<sequence>MRPRSNDTDHVSPLAKYRYTMSCIPVIHIEPTNADNDEGVLQTVQPHPGWLSVPDMNYTDNVSLDASTFYGLQEDQQDLRSNGPTSDTLYITTITKDKKTSLKRELVWVQIYQRISSIGSRLNTCQREITTYLMFYSFTPGGTPTKCAPELCSPLICLNLKHSKMVPLDSKRFNIITRNGECCFVQAEIPPNTDMNYWMELLQPNGDRNARRRCSSEYVPIIRSAPGSPEPRRKQPCGLNETGPIFCLGGSSDPLNDIEEAENE</sequence>
<evidence type="ECO:0000313" key="3">
    <source>
        <dbReference type="Proteomes" id="UP000054324"/>
    </source>
</evidence>
<keyword evidence="3" id="KW-1185">Reference proteome</keyword>
<evidence type="ECO:0000256" key="1">
    <source>
        <dbReference type="SAM" id="MobiDB-lite"/>
    </source>
</evidence>
<protein>
    <submittedName>
        <fullName evidence="2">Uncharacterized protein</fullName>
    </submittedName>
</protein>
<dbReference type="RefSeq" id="XP_009166238.1">
    <property type="nucleotide sequence ID" value="XM_009167974.1"/>
</dbReference>
<dbReference type="GeneID" id="20317661"/>
<organism evidence="2 3">
    <name type="scientific">Opisthorchis viverrini</name>
    <name type="common">Southeast Asian liver fluke</name>
    <dbReference type="NCBI Taxonomy" id="6198"/>
    <lineage>
        <taxon>Eukaryota</taxon>
        <taxon>Metazoa</taxon>
        <taxon>Spiralia</taxon>
        <taxon>Lophotrochozoa</taxon>
        <taxon>Platyhelminthes</taxon>
        <taxon>Trematoda</taxon>
        <taxon>Digenea</taxon>
        <taxon>Opisthorchiida</taxon>
        <taxon>Opisthorchiata</taxon>
        <taxon>Opisthorchiidae</taxon>
        <taxon>Opisthorchis</taxon>
    </lineage>
</organism>
<dbReference type="CTD" id="20317661"/>
<gene>
    <name evidence="2" type="ORF">T265_03474</name>
</gene>
<dbReference type="Proteomes" id="UP000054324">
    <property type="component" value="Unassembled WGS sequence"/>
</dbReference>
<evidence type="ECO:0000313" key="2">
    <source>
        <dbReference type="EMBL" id="KER29991.1"/>
    </source>
</evidence>
<dbReference type="AlphaFoldDB" id="A0A074ZS71"/>
<feature type="region of interest" description="Disordered" evidence="1">
    <location>
        <begin position="244"/>
        <end position="264"/>
    </location>
</feature>
<dbReference type="OrthoDB" id="6221773at2759"/>